<dbReference type="Proteomes" id="UP000187148">
    <property type="component" value="Chromosome"/>
</dbReference>
<dbReference type="InterPro" id="IPR040755">
    <property type="entry name" value="IrmA"/>
</dbReference>
<dbReference type="KEGG" id="kco:BWI95_06035"/>
<evidence type="ECO:0000313" key="1">
    <source>
        <dbReference type="EMBL" id="APZ04644.1"/>
    </source>
</evidence>
<gene>
    <name evidence="1" type="ORF">BWI95_06035</name>
</gene>
<organism evidence="1 2">
    <name type="scientific">Kosakonia cowanii JCM 10956 = DSM 18146</name>
    <dbReference type="NCBI Taxonomy" id="1300165"/>
    <lineage>
        <taxon>Bacteria</taxon>
        <taxon>Pseudomonadati</taxon>
        <taxon>Pseudomonadota</taxon>
        <taxon>Gammaproteobacteria</taxon>
        <taxon>Enterobacterales</taxon>
        <taxon>Enterobacteriaceae</taxon>
        <taxon>Kosakonia</taxon>
    </lineage>
</organism>
<accession>A0A807LAB1</accession>
<sequence>MISRRYLWPFLLPFVMLKPALAIEIWHSDTVWANQGMCSATFTLDSGTEPVGQLDIGIELVNARQEVVSVDHLAVAPFGTSEATRYQSTSAEGEHYCDDTLSIRITSLAEVANGVQKRLPLSLITPRHFTPFTIVTAPRDK</sequence>
<keyword evidence="2" id="KW-1185">Reference proteome</keyword>
<dbReference type="AlphaFoldDB" id="A0A807LAB1"/>
<reference evidence="1 2" key="1">
    <citation type="submission" date="2017-01" db="EMBL/GenBank/DDBJ databases">
        <authorList>
            <person name="Cao J.-M."/>
        </authorList>
    </citation>
    <scope>NUCLEOTIDE SEQUENCE [LARGE SCALE GENOMIC DNA]</scope>
    <source>
        <strain evidence="1 2">888-76</strain>
    </source>
</reference>
<protein>
    <submittedName>
        <fullName evidence="1">Uncharacterized protein</fullName>
    </submittedName>
</protein>
<dbReference type="RefSeq" id="WP_054803573.1">
    <property type="nucleotide sequence ID" value="NZ_CP019445.1"/>
</dbReference>
<dbReference type="Pfam" id="PF18673">
    <property type="entry name" value="IrmA"/>
    <property type="match status" value="1"/>
</dbReference>
<name>A0A807LAB1_9ENTR</name>
<proteinExistence type="predicted"/>
<evidence type="ECO:0000313" key="2">
    <source>
        <dbReference type="Proteomes" id="UP000187148"/>
    </source>
</evidence>
<dbReference type="EMBL" id="CP019445">
    <property type="protein sequence ID" value="APZ04644.1"/>
    <property type="molecule type" value="Genomic_DNA"/>
</dbReference>